<comment type="caution">
    <text evidence="2">The sequence shown here is derived from an EMBL/GenBank/DDBJ whole genome shotgun (WGS) entry which is preliminary data.</text>
</comment>
<protein>
    <submittedName>
        <fullName evidence="2">Uncharacterized protein</fullName>
    </submittedName>
</protein>
<evidence type="ECO:0000313" key="2">
    <source>
        <dbReference type="EMBL" id="TNN60899.1"/>
    </source>
</evidence>
<organism evidence="2 3">
    <name type="scientific">Liparis tanakae</name>
    <name type="common">Tanaka's snailfish</name>
    <dbReference type="NCBI Taxonomy" id="230148"/>
    <lineage>
        <taxon>Eukaryota</taxon>
        <taxon>Metazoa</taxon>
        <taxon>Chordata</taxon>
        <taxon>Craniata</taxon>
        <taxon>Vertebrata</taxon>
        <taxon>Euteleostomi</taxon>
        <taxon>Actinopterygii</taxon>
        <taxon>Neopterygii</taxon>
        <taxon>Teleostei</taxon>
        <taxon>Neoteleostei</taxon>
        <taxon>Acanthomorphata</taxon>
        <taxon>Eupercaria</taxon>
        <taxon>Perciformes</taxon>
        <taxon>Cottioidei</taxon>
        <taxon>Cottales</taxon>
        <taxon>Liparidae</taxon>
        <taxon>Liparis</taxon>
    </lineage>
</organism>
<gene>
    <name evidence="2" type="ORF">EYF80_028894</name>
</gene>
<feature type="region of interest" description="Disordered" evidence="1">
    <location>
        <begin position="1"/>
        <end position="42"/>
    </location>
</feature>
<sequence>MDFRSEAEEEEQSLRASGSQRGPARRETRGLRICTSNPGGGDPTDPVFYLAVRLEQQPRLVDFPMVVLIN</sequence>
<evidence type="ECO:0000256" key="1">
    <source>
        <dbReference type="SAM" id="MobiDB-lite"/>
    </source>
</evidence>
<name>A0A4Z2H549_9TELE</name>
<dbReference type="AlphaFoldDB" id="A0A4Z2H549"/>
<accession>A0A4Z2H549</accession>
<keyword evidence="3" id="KW-1185">Reference proteome</keyword>
<evidence type="ECO:0000313" key="3">
    <source>
        <dbReference type="Proteomes" id="UP000314294"/>
    </source>
</evidence>
<proteinExistence type="predicted"/>
<reference evidence="2 3" key="1">
    <citation type="submission" date="2019-03" db="EMBL/GenBank/DDBJ databases">
        <title>First draft genome of Liparis tanakae, snailfish: a comprehensive survey of snailfish specific genes.</title>
        <authorList>
            <person name="Kim W."/>
            <person name="Song I."/>
            <person name="Jeong J.-H."/>
            <person name="Kim D."/>
            <person name="Kim S."/>
            <person name="Ryu S."/>
            <person name="Song J.Y."/>
            <person name="Lee S.K."/>
        </authorList>
    </citation>
    <scope>NUCLEOTIDE SEQUENCE [LARGE SCALE GENOMIC DNA]</scope>
    <source>
        <tissue evidence="2">Muscle</tissue>
    </source>
</reference>
<dbReference type="Proteomes" id="UP000314294">
    <property type="component" value="Unassembled WGS sequence"/>
</dbReference>
<dbReference type="EMBL" id="SRLO01000325">
    <property type="protein sequence ID" value="TNN60899.1"/>
    <property type="molecule type" value="Genomic_DNA"/>
</dbReference>